<gene>
    <name evidence="1" type="ORF">KDW03_07575</name>
</gene>
<evidence type="ECO:0000313" key="1">
    <source>
        <dbReference type="EMBL" id="URA09346.1"/>
    </source>
</evidence>
<dbReference type="SUPFAM" id="SSF51658">
    <property type="entry name" value="Xylose isomerase-like"/>
    <property type="match status" value="1"/>
</dbReference>
<reference evidence="1" key="2">
    <citation type="submission" date="2022-06" db="EMBL/GenBank/DDBJ databases">
        <title>Thermospira aquatica gen. nov., sp. nov.</title>
        <authorList>
            <person name="Ben Ali Gam Z."/>
            <person name="Labat M."/>
        </authorList>
    </citation>
    <scope>NUCLEOTIDE SEQUENCE</scope>
    <source>
        <strain evidence="1">F1F22</strain>
    </source>
</reference>
<sequence>MKTVEKLLPGWQIGTTSYLVDWGETVKESYEYNLSLLAPHVSLVQLLLLGKHYLDLWEDDAWLFFLKEFQERWDMSFVVHLPLDLHLWPVREREDMKLLAHLIRRLDVFSPIGYVLHLERSDGLRSEPYVPRREDKGAFRGLLKELEDLGEYPIVLENTHYDLSFFSEEILLSPFGVCFDVGHWWLLGKEIEDFWKKLGSRVRLVHFHGIDGGKDHRSLGVLSEEKLKRTLPLIRNLPVILEVFSFKDFLSSIVVWNLYERR</sequence>
<protein>
    <recommendedName>
        <fullName evidence="3">Sugar phosphate isomerase/epimerase</fullName>
    </recommendedName>
</protein>
<name>A0AAX3BB84_9SPIR</name>
<evidence type="ECO:0000313" key="2">
    <source>
        <dbReference type="Proteomes" id="UP001056539"/>
    </source>
</evidence>
<reference evidence="1" key="1">
    <citation type="submission" date="2021-04" db="EMBL/GenBank/DDBJ databases">
        <authorList>
            <person name="Postec A."/>
        </authorList>
    </citation>
    <scope>NUCLEOTIDE SEQUENCE</scope>
    <source>
        <strain evidence="1">F1F22</strain>
    </source>
</reference>
<dbReference type="RefSeq" id="WP_271434473.1">
    <property type="nucleotide sequence ID" value="NZ_CP073355.1"/>
</dbReference>
<evidence type="ECO:0008006" key="3">
    <source>
        <dbReference type="Google" id="ProtNLM"/>
    </source>
</evidence>
<dbReference type="InterPro" id="IPR036237">
    <property type="entry name" value="Xyl_isomerase-like_sf"/>
</dbReference>
<proteinExistence type="predicted"/>
<dbReference type="Gene3D" id="3.20.20.150">
    <property type="entry name" value="Divalent-metal-dependent TIM barrel enzymes"/>
    <property type="match status" value="1"/>
</dbReference>
<dbReference type="Proteomes" id="UP001056539">
    <property type="component" value="Chromosome"/>
</dbReference>
<dbReference type="AlphaFoldDB" id="A0AAX3BB84"/>
<organism evidence="1 2">
    <name type="scientific">Thermospira aquatica</name>
    <dbReference type="NCBI Taxonomy" id="2828656"/>
    <lineage>
        <taxon>Bacteria</taxon>
        <taxon>Pseudomonadati</taxon>
        <taxon>Spirochaetota</taxon>
        <taxon>Spirochaetia</taxon>
        <taxon>Brevinematales</taxon>
        <taxon>Thermospiraceae</taxon>
        <taxon>Thermospira</taxon>
    </lineage>
</organism>
<dbReference type="NCBIfam" id="NF041277">
    <property type="entry name" value="coba_remo_CbiR"/>
    <property type="match status" value="1"/>
</dbReference>
<dbReference type="EMBL" id="CP073355">
    <property type="protein sequence ID" value="URA09346.1"/>
    <property type="molecule type" value="Genomic_DNA"/>
</dbReference>
<accession>A0AAX3BB84</accession>
<dbReference type="KEGG" id="taqu:KDW03_07575"/>
<keyword evidence="2" id="KW-1185">Reference proteome</keyword>